<dbReference type="NCBIfam" id="TIGR00229">
    <property type="entry name" value="sensory_box"/>
    <property type="match status" value="1"/>
</dbReference>
<dbReference type="SUPFAM" id="SSF55781">
    <property type="entry name" value="GAF domain-like"/>
    <property type="match status" value="2"/>
</dbReference>
<dbReference type="SMART" id="SM00387">
    <property type="entry name" value="HATPase_c"/>
    <property type="match status" value="1"/>
</dbReference>
<dbReference type="Gene3D" id="3.30.450.20">
    <property type="entry name" value="PAS domain"/>
    <property type="match status" value="1"/>
</dbReference>
<dbReference type="AlphaFoldDB" id="A0AA45C5Q9"/>
<dbReference type="InterPro" id="IPR036097">
    <property type="entry name" value="HisK_dim/P_sf"/>
</dbReference>
<dbReference type="InterPro" id="IPR013656">
    <property type="entry name" value="PAS_4"/>
</dbReference>
<dbReference type="PANTHER" id="PTHR43065">
    <property type="entry name" value="SENSOR HISTIDINE KINASE"/>
    <property type="match status" value="1"/>
</dbReference>
<keyword evidence="5" id="KW-0547">Nucleotide-binding</keyword>
<dbReference type="CDD" id="cd00130">
    <property type="entry name" value="PAS"/>
    <property type="match status" value="1"/>
</dbReference>
<dbReference type="InterPro" id="IPR029016">
    <property type="entry name" value="GAF-like_dom_sf"/>
</dbReference>
<name>A0AA45C5Q9_9BACT</name>
<evidence type="ECO:0000256" key="2">
    <source>
        <dbReference type="ARBA" id="ARBA00012438"/>
    </source>
</evidence>
<evidence type="ECO:0000256" key="4">
    <source>
        <dbReference type="ARBA" id="ARBA00022679"/>
    </source>
</evidence>
<evidence type="ECO:0000313" key="12">
    <source>
        <dbReference type="EMBL" id="PWJ89622.1"/>
    </source>
</evidence>
<organism evidence="12 13">
    <name type="scientific">Oceanotoga teriensis</name>
    <dbReference type="NCBI Taxonomy" id="515440"/>
    <lineage>
        <taxon>Bacteria</taxon>
        <taxon>Thermotogati</taxon>
        <taxon>Thermotogota</taxon>
        <taxon>Thermotogae</taxon>
        <taxon>Petrotogales</taxon>
        <taxon>Petrotogaceae</taxon>
        <taxon>Oceanotoga</taxon>
    </lineage>
</organism>
<dbReference type="CDD" id="cd00082">
    <property type="entry name" value="HisKA"/>
    <property type="match status" value="1"/>
</dbReference>
<evidence type="ECO:0000256" key="5">
    <source>
        <dbReference type="ARBA" id="ARBA00022741"/>
    </source>
</evidence>
<keyword evidence="4" id="KW-0808">Transferase</keyword>
<dbReference type="Gene3D" id="3.30.450.40">
    <property type="match status" value="2"/>
</dbReference>
<dbReference type="SUPFAM" id="SSF47384">
    <property type="entry name" value="Homodimeric domain of signal transducing histidine kinase"/>
    <property type="match status" value="1"/>
</dbReference>
<dbReference type="SUPFAM" id="SSF55785">
    <property type="entry name" value="PYP-like sensor domain (PAS domain)"/>
    <property type="match status" value="1"/>
</dbReference>
<keyword evidence="9" id="KW-0175">Coiled coil</keyword>
<dbReference type="SMART" id="SM00091">
    <property type="entry name" value="PAS"/>
    <property type="match status" value="1"/>
</dbReference>
<protein>
    <recommendedName>
        <fullName evidence="2">histidine kinase</fullName>
        <ecNumber evidence="2">2.7.13.3</ecNumber>
    </recommendedName>
</protein>
<dbReference type="Proteomes" id="UP000245921">
    <property type="component" value="Unassembled WGS sequence"/>
</dbReference>
<keyword evidence="6 12" id="KW-0418">Kinase</keyword>
<dbReference type="Pfam" id="PF08448">
    <property type="entry name" value="PAS_4"/>
    <property type="match status" value="1"/>
</dbReference>
<evidence type="ECO:0000313" key="13">
    <source>
        <dbReference type="Proteomes" id="UP000245921"/>
    </source>
</evidence>
<dbReference type="InterPro" id="IPR035965">
    <property type="entry name" value="PAS-like_dom_sf"/>
</dbReference>
<evidence type="ECO:0000256" key="8">
    <source>
        <dbReference type="ARBA" id="ARBA00023012"/>
    </source>
</evidence>
<keyword evidence="3" id="KW-0597">Phosphoprotein</keyword>
<evidence type="ECO:0000256" key="6">
    <source>
        <dbReference type="ARBA" id="ARBA00022777"/>
    </source>
</evidence>
<dbReference type="InterPro" id="IPR036890">
    <property type="entry name" value="HATPase_C_sf"/>
</dbReference>
<gene>
    <name evidence="12" type="ORF">C7380_11425</name>
</gene>
<dbReference type="Gene3D" id="3.30.565.10">
    <property type="entry name" value="Histidine kinase-like ATPase, C-terminal domain"/>
    <property type="match status" value="1"/>
</dbReference>
<dbReference type="SMART" id="SM00388">
    <property type="entry name" value="HisKA"/>
    <property type="match status" value="1"/>
</dbReference>
<keyword evidence="7" id="KW-0067">ATP-binding</keyword>
<dbReference type="InterPro" id="IPR003661">
    <property type="entry name" value="HisK_dim/P_dom"/>
</dbReference>
<dbReference type="SUPFAM" id="SSF55874">
    <property type="entry name" value="ATPase domain of HSP90 chaperone/DNA topoisomerase II/histidine kinase"/>
    <property type="match status" value="1"/>
</dbReference>
<proteinExistence type="predicted"/>
<dbReference type="EC" id="2.7.13.3" evidence="2"/>
<comment type="catalytic activity">
    <reaction evidence="1">
        <text>ATP + protein L-histidine = ADP + protein N-phospho-L-histidine.</text>
        <dbReference type="EC" id="2.7.13.3"/>
    </reaction>
</comment>
<evidence type="ECO:0000259" key="10">
    <source>
        <dbReference type="PROSITE" id="PS50109"/>
    </source>
</evidence>
<dbReference type="InterPro" id="IPR005467">
    <property type="entry name" value="His_kinase_dom"/>
</dbReference>
<evidence type="ECO:0000259" key="11">
    <source>
        <dbReference type="PROSITE" id="PS50112"/>
    </source>
</evidence>
<accession>A0AA45C5Q9</accession>
<dbReference type="GO" id="GO:0000155">
    <property type="term" value="F:phosphorelay sensor kinase activity"/>
    <property type="evidence" value="ECO:0007669"/>
    <property type="project" value="InterPro"/>
</dbReference>
<dbReference type="Pfam" id="PF00512">
    <property type="entry name" value="HisKA"/>
    <property type="match status" value="1"/>
</dbReference>
<evidence type="ECO:0000256" key="7">
    <source>
        <dbReference type="ARBA" id="ARBA00022840"/>
    </source>
</evidence>
<feature type="domain" description="Histidine kinase" evidence="10">
    <location>
        <begin position="701"/>
        <end position="910"/>
    </location>
</feature>
<dbReference type="Pfam" id="PF02518">
    <property type="entry name" value="HATPase_c"/>
    <property type="match status" value="1"/>
</dbReference>
<dbReference type="PRINTS" id="PR00344">
    <property type="entry name" value="BCTRLSENSOR"/>
</dbReference>
<evidence type="ECO:0000256" key="3">
    <source>
        <dbReference type="ARBA" id="ARBA00022553"/>
    </source>
</evidence>
<dbReference type="GO" id="GO:0005524">
    <property type="term" value="F:ATP binding"/>
    <property type="evidence" value="ECO:0007669"/>
    <property type="project" value="UniProtKB-KW"/>
</dbReference>
<feature type="domain" description="PAS" evidence="11">
    <location>
        <begin position="563"/>
        <end position="632"/>
    </location>
</feature>
<dbReference type="PROSITE" id="PS50112">
    <property type="entry name" value="PAS"/>
    <property type="match status" value="1"/>
</dbReference>
<sequence>MMDNLIGIIAREEPEKLLKSIVEEISQQMKNKLKEDILLFIYEPSRKVLRLIGNTTEKKEINGCKIMTKEEKIEKELSKKSLLKYKINDELKALNTDYIYIYPLISEEKLLGVVGLFKENINIDTLEKTFSSYEIILKMVMENLSIKEIRERVLLIEKITDLIQETLEIEQLYTKYIKILNDFLHAEKVIYWELHDEKLVFKYGYGIDKNEILKKELCENSLEYEAFKKTDKLIIGRKSFLNYEKIFDIDLKSAMFSTLIVDGEKKGLFGIYNRNISGLRLYKNFDELDFDFFKETVKKMSIGVSRINLYNKIKSENDELKSLKESTENLIELQNNQLDKMNSLHKISQAIRSTYDKNMAIKIMLIGLTSGRGLRFNRALYLEKDNLRGFLVPKLWIGPDNFENVHQVWEEADRRALKYGEISQYLREEAVNLPDTNKLTESVGNKVLAYKGHPVLERVVQKRQIVHVKPNVLKVKGEELEDIYDIIKCEEFLIFPITGRTETKGVVIVDNIVTRNEISDLDSEIIKLFLDSTGLAFEMIENYNELRHKNKTLEEQKNMMDYYRRFKENILQNLVVGIIVVDRQGEIIEWNQKSELMFSKPRENVIGQNISIMKETFGEDIINTIDEVYEKQTNLKYPSYKLNIGEDKKVFDIQFSPLRNPDLGFLEGVIILLDDVTELFSLQKEMEKREKLAAIGEMTSRIAHEIRNPLTVIGGFLKRMNKKIDDPNSVKKYTDIINSELVRLEDIVSEILEYSRGSKLPRFEKINFNDLIDDVLMMYEDFVEQKNIDLKIMKNTDIINMDIDRNRIKQVLINLIKNAIEVVSDEGNIRIKTGIEKQKTAYFEIYNDGEPIPEEAKEKLFMPFFTTKTNGTGLGLPICKKIIEEEHKGKLYLVKSNEDGTVFKFEIPIN</sequence>
<dbReference type="InterPro" id="IPR003594">
    <property type="entry name" value="HATPase_dom"/>
</dbReference>
<dbReference type="EMBL" id="QGGI01000014">
    <property type="protein sequence ID" value="PWJ89622.1"/>
    <property type="molecule type" value="Genomic_DNA"/>
</dbReference>
<evidence type="ECO:0000256" key="1">
    <source>
        <dbReference type="ARBA" id="ARBA00000085"/>
    </source>
</evidence>
<comment type="caution">
    <text evidence="12">The sequence shown here is derived from an EMBL/GenBank/DDBJ whole genome shotgun (WGS) entry which is preliminary data.</text>
</comment>
<reference evidence="12 13" key="1">
    <citation type="submission" date="2018-05" db="EMBL/GenBank/DDBJ databases">
        <title>Genomic Encyclopedia of Type Strains, Phase IV (KMG-IV): sequencing the most valuable type-strain genomes for metagenomic binning, comparative biology and taxonomic classification.</title>
        <authorList>
            <person name="Goeker M."/>
        </authorList>
    </citation>
    <scope>NUCLEOTIDE SEQUENCE [LARGE SCALE GENOMIC DNA]</scope>
    <source>
        <strain evidence="12 13">DSM 24906</strain>
    </source>
</reference>
<keyword evidence="13" id="KW-1185">Reference proteome</keyword>
<dbReference type="RefSeq" id="WP_109605367.1">
    <property type="nucleotide sequence ID" value="NZ_JAMHJO010000013.1"/>
</dbReference>
<dbReference type="InterPro" id="IPR000014">
    <property type="entry name" value="PAS"/>
</dbReference>
<dbReference type="PANTHER" id="PTHR43065:SF10">
    <property type="entry name" value="PEROXIDE STRESS-ACTIVATED HISTIDINE KINASE MAK3"/>
    <property type="match status" value="1"/>
</dbReference>
<dbReference type="Gene3D" id="1.10.287.130">
    <property type="match status" value="1"/>
</dbReference>
<feature type="coiled-coil region" evidence="9">
    <location>
        <begin position="306"/>
        <end position="344"/>
    </location>
</feature>
<dbReference type="InterPro" id="IPR004358">
    <property type="entry name" value="Sig_transdc_His_kin-like_C"/>
</dbReference>
<keyword evidence="8" id="KW-0902">Two-component regulatory system</keyword>
<dbReference type="PROSITE" id="PS50109">
    <property type="entry name" value="HIS_KIN"/>
    <property type="match status" value="1"/>
</dbReference>
<evidence type="ECO:0000256" key="9">
    <source>
        <dbReference type="SAM" id="Coils"/>
    </source>
</evidence>